<evidence type="ECO:0000256" key="4">
    <source>
        <dbReference type="ARBA" id="ARBA00022729"/>
    </source>
</evidence>
<accession>A0A1I2FXN3</accession>
<dbReference type="OrthoDB" id="8717445at2"/>
<dbReference type="STRING" id="1177982.SAMN04489711_112133"/>
<reference evidence="10" key="1">
    <citation type="submission" date="2016-10" db="EMBL/GenBank/DDBJ databases">
        <authorList>
            <person name="Varghese N."/>
            <person name="Submissions S."/>
        </authorList>
    </citation>
    <scope>NUCLEOTIDE SEQUENCE [LARGE SCALE GENOMIC DNA]</scope>
    <source>
        <strain evidence="10">DSM 27981</strain>
    </source>
</reference>
<keyword evidence="6" id="KW-0016">Alginate biosynthesis</keyword>
<dbReference type="AlphaFoldDB" id="A0A1I2FXN3"/>
<dbReference type="RefSeq" id="WP_092940541.1">
    <property type="nucleotide sequence ID" value="NZ_FONX01000012.1"/>
</dbReference>
<dbReference type="EMBL" id="FONX01000012">
    <property type="protein sequence ID" value="SFF10184.1"/>
    <property type="molecule type" value="Genomic_DNA"/>
</dbReference>
<keyword evidence="10" id="KW-1185">Reference proteome</keyword>
<gene>
    <name evidence="9" type="ORF">SAMN04489711_112133</name>
</gene>
<dbReference type="UniPathway" id="UPA00286"/>
<dbReference type="Pfam" id="PF16822">
    <property type="entry name" value="ALGX"/>
    <property type="match status" value="1"/>
</dbReference>
<dbReference type="InterPro" id="IPR031811">
    <property type="entry name" value="ALGX/ALGJ_SGNH-like"/>
</dbReference>
<dbReference type="GO" id="GO:0042597">
    <property type="term" value="C:periplasmic space"/>
    <property type="evidence" value="ECO:0007669"/>
    <property type="project" value="UniProtKB-SubCell"/>
</dbReference>
<keyword evidence="7" id="KW-0472">Membrane</keyword>
<sequence>MASPSPSPSSCDASLAGHRLIAWVIGLVLVVGCAWGVFRLTRLQFDAADFQPSTWVDGHAGNQLNKALGVLPGQGEIDLWSAALRYRLLGDLGPQVAEGCPGWLFYRDGLRPQPGNEGAFDERLKLMRAWTERLAKAGIRTVVAVVPDKSRIEAAQLCGLRVSQPMRARMDAFQQALAEQGVAHIDLRPTLAALPQAYYRTDVHMAPAGAEAAAGQVAQSALPGLGGKGAQAFDDVRGNAPEPRMGDLIVLAGLEKAPEGWRPPLESFVPEQIRPVQAGGLLDEGPAAEVMLLGDSNGLRSEFAGRLGRALGREVWNQSQDGGFFAGAMLAALGRQGQWPASLKVVVWQFSELSLSLPLSAAERKALAELR</sequence>
<evidence type="ECO:0000256" key="7">
    <source>
        <dbReference type="SAM" id="Phobius"/>
    </source>
</evidence>
<evidence type="ECO:0000256" key="2">
    <source>
        <dbReference type="ARBA" id="ARBA00005182"/>
    </source>
</evidence>
<keyword evidence="4" id="KW-0732">Signal</keyword>
<dbReference type="GO" id="GO:0016740">
    <property type="term" value="F:transferase activity"/>
    <property type="evidence" value="ECO:0007669"/>
    <property type="project" value="UniProtKB-KW"/>
</dbReference>
<comment type="subcellular location">
    <subcellularLocation>
        <location evidence="1">Periplasm</location>
    </subcellularLocation>
</comment>
<organism evidence="9 10">
    <name type="scientific">Paracidovorax wautersii</name>
    <dbReference type="NCBI Taxonomy" id="1177982"/>
    <lineage>
        <taxon>Bacteria</taxon>
        <taxon>Pseudomonadati</taxon>
        <taxon>Pseudomonadota</taxon>
        <taxon>Betaproteobacteria</taxon>
        <taxon>Burkholderiales</taxon>
        <taxon>Comamonadaceae</taxon>
        <taxon>Paracidovorax</taxon>
    </lineage>
</organism>
<feature type="transmembrane region" description="Helical" evidence="7">
    <location>
        <begin position="20"/>
        <end position="38"/>
    </location>
</feature>
<dbReference type="GO" id="GO:0042121">
    <property type="term" value="P:alginic acid biosynthetic process"/>
    <property type="evidence" value="ECO:0007669"/>
    <property type="project" value="UniProtKB-UniPathway"/>
</dbReference>
<evidence type="ECO:0000256" key="5">
    <source>
        <dbReference type="ARBA" id="ARBA00022764"/>
    </source>
</evidence>
<name>A0A1I2FXN3_9BURK</name>
<keyword evidence="7" id="KW-1133">Transmembrane helix</keyword>
<keyword evidence="3 9" id="KW-0808">Transferase</keyword>
<evidence type="ECO:0000256" key="3">
    <source>
        <dbReference type="ARBA" id="ARBA00022679"/>
    </source>
</evidence>
<keyword evidence="5" id="KW-0574">Periplasm</keyword>
<evidence type="ECO:0000313" key="10">
    <source>
        <dbReference type="Proteomes" id="UP000199119"/>
    </source>
</evidence>
<evidence type="ECO:0000313" key="9">
    <source>
        <dbReference type="EMBL" id="SFF10184.1"/>
    </source>
</evidence>
<keyword evidence="7" id="KW-0812">Transmembrane</keyword>
<protein>
    <submittedName>
        <fullName evidence="9">Alginate O-acetyltransferase complex protein AlgJ</fullName>
    </submittedName>
</protein>
<proteinExistence type="predicted"/>
<dbReference type="Proteomes" id="UP000199119">
    <property type="component" value="Unassembled WGS sequence"/>
</dbReference>
<evidence type="ECO:0000259" key="8">
    <source>
        <dbReference type="Pfam" id="PF16822"/>
    </source>
</evidence>
<dbReference type="CDD" id="cd14444">
    <property type="entry name" value="AlgX_N_like_1"/>
    <property type="match status" value="1"/>
</dbReference>
<comment type="pathway">
    <text evidence="2">Glycan biosynthesis; alginate biosynthesis.</text>
</comment>
<evidence type="ECO:0000256" key="1">
    <source>
        <dbReference type="ARBA" id="ARBA00004418"/>
    </source>
</evidence>
<evidence type="ECO:0000256" key="6">
    <source>
        <dbReference type="ARBA" id="ARBA00022841"/>
    </source>
</evidence>
<feature type="domain" description="AlgX/AlgJ SGNH hydrolase-like" evidence="8">
    <location>
        <begin position="96"/>
        <end position="352"/>
    </location>
</feature>